<reference evidence="5 6" key="1">
    <citation type="submission" date="2009-04" db="EMBL/GenBank/DDBJ databases">
        <authorList>
            <person name="Reysenbach A.-L."/>
            <person name="Heidelberg J.F."/>
            <person name="Nelson W.C."/>
        </authorList>
    </citation>
    <scope>NUCLEOTIDE SEQUENCE [LARGE SCALE GENOMIC DNA]</scope>
    <source>
        <strain evidence="5 6">SS-5</strain>
    </source>
</reference>
<keyword evidence="6" id="KW-1185">Reference proteome</keyword>
<keyword evidence="3 4" id="KW-0732">Signal</keyword>
<proteinExistence type="inferred from homology"/>
<dbReference type="Gene3D" id="2.40.160.10">
    <property type="entry name" value="Porin"/>
    <property type="match status" value="1"/>
</dbReference>
<dbReference type="InterPro" id="IPR023614">
    <property type="entry name" value="Porin_dom_sf"/>
</dbReference>
<dbReference type="InterPro" id="IPR005318">
    <property type="entry name" value="OM_porin_bac"/>
</dbReference>
<dbReference type="AlphaFoldDB" id="C4FIP1"/>
<name>C4FIP1_9AQUI</name>
<dbReference type="RefSeq" id="WP_007545982.1">
    <property type="nucleotide sequence ID" value="NZ_ABZS01000028.1"/>
</dbReference>
<dbReference type="OrthoDB" id="9125at2"/>
<evidence type="ECO:0000313" key="5">
    <source>
        <dbReference type="EMBL" id="EEP61056.1"/>
    </source>
</evidence>
<dbReference type="PANTHER" id="PTHR34596">
    <property type="entry name" value="CHITOPORIN"/>
    <property type="match status" value="1"/>
</dbReference>
<comment type="similarity">
    <text evidence="1">Belongs to the outer membrane porin (Opr) (TC 1.B.25) family.</text>
</comment>
<dbReference type="EMBL" id="ABZS01000028">
    <property type="protein sequence ID" value="EEP61056.1"/>
    <property type="molecule type" value="Genomic_DNA"/>
</dbReference>
<gene>
    <name evidence="5" type="ORF">SULYE_0431</name>
</gene>
<dbReference type="Proteomes" id="UP000005540">
    <property type="component" value="Unassembled WGS sequence"/>
</dbReference>
<evidence type="ECO:0000256" key="4">
    <source>
        <dbReference type="SAM" id="SignalP"/>
    </source>
</evidence>
<accession>C4FIP1</accession>
<feature type="chain" id="PRO_5002937897" evidence="4">
    <location>
        <begin position="21"/>
        <end position="461"/>
    </location>
</feature>
<dbReference type="GO" id="GO:0016020">
    <property type="term" value="C:membrane"/>
    <property type="evidence" value="ECO:0007669"/>
    <property type="project" value="InterPro"/>
</dbReference>
<protein>
    <submittedName>
        <fullName evidence="5">Outer membrane porin, OprD family</fullName>
    </submittedName>
</protein>
<sequence>MKKILLAAALLSATASQTMAANDLESAFKESKVMGQFRAFYIDRNYDGATFSRNDRSAFAIGGKFGFETAAVNGLKFGIMAYSTNGINTNRMGGTNPHLDPSLFGKDRKSVTYIGQLYLDYKYQNTAVKIGRQEINTPMAGMDDARMLPNLFEGALITNKDIPKTTIIAGHFWNMAYGTFANAYSACSYLSLQSGYGCGGYSGSNLSASGLGLAKYDTGNFLNMGKQAIGKANAGVSVIAVIYEGIPNLKLQAWDYYAWDMLNILYLQGDYTLKLSDVKTTLSAQYINETNVGNNIKNVFGKEVGANLFGAKVNFNIPVPVVENFNLYAAYSQTGKDEGKLFNGGLFTPWGGTPGFVQGTVTRLGYVADTSAWKVGTSFDIIKGLNLHLAYSYFNVGSKAEYYKDSSGNFKTHDASETNWDLTWKCRLVKNLELRARGIYTWNFVPGQNFTEYRLIANYNF</sequence>
<dbReference type="Pfam" id="PF03573">
    <property type="entry name" value="OprD"/>
    <property type="match status" value="1"/>
</dbReference>
<evidence type="ECO:0000256" key="2">
    <source>
        <dbReference type="ARBA" id="ARBA00022448"/>
    </source>
</evidence>
<comment type="caution">
    <text evidence="5">The sequence shown here is derived from an EMBL/GenBank/DDBJ whole genome shotgun (WGS) entry which is preliminary data.</text>
</comment>
<dbReference type="PANTHER" id="PTHR34596:SF2">
    <property type="entry name" value="CHITOPORIN"/>
    <property type="match status" value="1"/>
</dbReference>
<keyword evidence="2" id="KW-0813">Transport</keyword>
<evidence type="ECO:0000256" key="1">
    <source>
        <dbReference type="ARBA" id="ARBA00009075"/>
    </source>
</evidence>
<organism evidence="5 6">
    <name type="scientific">Sulfurihydrogenibium yellowstonense SS-5</name>
    <dbReference type="NCBI Taxonomy" id="432331"/>
    <lineage>
        <taxon>Bacteria</taxon>
        <taxon>Pseudomonadati</taxon>
        <taxon>Aquificota</taxon>
        <taxon>Aquificia</taxon>
        <taxon>Aquificales</taxon>
        <taxon>Hydrogenothermaceae</taxon>
        <taxon>Sulfurihydrogenibium</taxon>
    </lineage>
</organism>
<evidence type="ECO:0000313" key="6">
    <source>
        <dbReference type="Proteomes" id="UP000005540"/>
    </source>
</evidence>
<evidence type="ECO:0000256" key="3">
    <source>
        <dbReference type="ARBA" id="ARBA00022729"/>
    </source>
</evidence>
<dbReference type="GO" id="GO:0015288">
    <property type="term" value="F:porin activity"/>
    <property type="evidence" value="ECO:0007669"/>
    <property type="project" value="TreeGrafter"/>
</dbReference>
<feature type="signal peptide" evidence="4">
    <location>
        <begin position="1"/>
        <end position="20"/>
    </location>
</feature>